<feature type="region of interest" description="Disordered" evidence="1">
    <location>
        <begin position="112"/>
        <end position="187"/>
    </location>
</feature>
<keyword evidence="3" id="KW-1185">Reference proteome</keyword>
<dbReference type="EMBL" id="JAVHNQ010000014">
    <property type="protein sequence ID" value="KAK6332838.1"/>
    <property type="molecule type" value="Genomic_DNA"/>
</dbReference>
<organism evidence="2 3">
    <name type="scientific">Orbilia brochopaga</name>
    <dbReference type="NCBI Taxonomy" id="3140254"/>
    <lineage>
        <taxon>Eukaryota</taxon>
        <taxon>Fungi</taxon>
        <taxon>Dikarya</taxon>
        <taxon>Ascomycota</taxon>
        <taxon>Pezizomycotina</taxon>
        <taxon>Orbiliomycetes</taxon>
        <taxon>Orbiliales</taxon>
        <taxon>Orbiliaceae</taxon>
        <taxon>Orbilia</taxon>
    </lineage>
</organism>
<evidence type="ECO:0000313" key="3">
    <source>
        <dbReference type="Proteomes" id="UP001375240"/>
    </source>
</evidence>
<accession>A0AAV9U2W7</accession>
<feature type="region of interest" description="Disordered" evidence="1">
    <location>
        <begin position="429"/>
        <end position="467"/>
    </location>
</feature>
<feature type="compositionally biased region" description="Polar residues" evidence="1">
    <location>
        <begin position="174"/>
        <end position="185"/>
    </location>
</feature>
<evidence type="ECO:0000256" key="1">
    <source>
        <dbReference type="SAM" id="MobiDB-lite"/>
    </source>
</evidence>
<dbReference type="AlphaFoldDB" id="A0AAV9U2W7"/>
<sequence length="467" mass="51341">MESIAEADEPVETIRGRFQFPPSTPTASSLASPAVDVLPTSNIDDIATPVKTPRRRTYDPDAFTPLKDIPRDKYTDQEPLRSWKNEYNQKKPKCNFVECFPLVLEDYNAGHQQRPSLARSQSTTGVDVEGELSRSNSLKESRSGSSSGVKASFSHKLAAAERTHHADNSENENAKTGTQPITRKNSALRRLFRAKTLPIENHAPEKVSLVSFGPPASARGPVEVSQSNLKKPFETRLCDGCCRYITMTKKQYVCSDLGCKKRLCDRCYHIMEDAHDRGHSIDTKTLQTAHTAAEFRERCVKGILSSKEVPAKFKRSFVGAASAYEVGHAITHQNATFHTGAKDDPGRTRYLNLARLEEFFGREEVEMTLRPSSATVDSTITADTGPMRFQRLSAGSTDDAWGWKFAAEKRKAAAAGRTAPALPAVELQPPTLRPTLSPASPTRTIVVSPLSRSDSSTTDDSVSTLAL</sequence>
<gene>
    <name evidence="2" type="ORF">TWF696_002860</name>
</gene>
<protein>
    <submittedName>
        <fullName evidence="2">Uncharacterized protein</fullName>
    </submittedName>
</protein>
<feature type="compositionally biased region" description="Polar residues" evidence="1">
    <location>
        <begin position="112"/>
        <end position="125"/>
    </location>
</feature>
<proteinExistence type="predicted"/>
<feature type="compositionally biased region" description="Low complexity" evidence="1">
    <location>
        <begin position="446"/>
        <end position="467"/>
    </location>
</feature>
<reference evidence="2 3" key="1">
    <citation type="submission" date="2019-10" db="EMBL/GenBank/DDBJ databases">
        <authorList>
            <person name="Palmer J.M."/>
        </authorList>
    </citation>
    <scope>NUCLEOTIDE SEQUENCE [LARGE SCALE GENOMIC DNA]</scope>
    <source>
        <strain evidence="2 3">TWF696</strain>
    </source>
</reference>
<feature type="region of interest" description="Disordered" evidence="1">
    <location>
        <begin position="44"/>
        <end position="74"/>
    </location>
</feature>
<comment type="caution">
    <text evidence="2">The sequence shown here is derived from an EMBL/GenBank/DDBJ whole genome shotgun (WGS) entry which is preliminary data.</text>
</comment>
<feature type="compositionally biased region" description="Low complexity" evidence="1">
    <location>
        <begin position="143"/>
        <end position="154"/>
    </location>
</feature>
<evidence type="ECO:0000313" key="2">
    <source>
        <dbReference type="EMBL" id="KAK6332838.1"/>
    </source>
</evidence>
<feature type="compositionally biased region" description="Basic and acidic residues" evidence="1">
    <location>
        <begin position="158"/>
        <end position="168"/>
    </location>
</feature>
<name>A0AAV9U2W7_9PEZI</name>
<dbReference type="Proteomes" id="UP001375240">
    <property type="component" value="Unassembled WGS sequence"/>
</dbReference>